<dbReference type="InterPro" id="IPR000253">
    <property type="entry name" value="FHA_dom"/>
</dbReference>
<dbReference type="RefSeq" id="WP_074667045.1">
    <property type="nucleotide sequence ID" value="NZ_FNNH01000019.1"/>
</dbReference>
<dbReference type="InterPro" id="IPR008258">
    <property type="entry name" value="Transglycosylase_SLT_dom_1"/>
</dbReference>
<dbReference type="Gene3D" id="1.10.530.10">
    <property type="match status" value="1"/>
</dbReference>
<keyword evidence="3" id="KW-0812">Transmembrane</keyword>
<feature type="domain" description="FHA" evidence="4">
    <location>
        <begin position="51"/>
        <end position="100"/>
    </location>
</feature>
<dbReference type="Pfam" id="PF00498">
    <property type="entry name" value="FHA"/>
    <property type="match status" value="1"/>
</dbReference>
<keyword evidence="3" id="KW-0472">Membrane</keyword>
<proteinExistence type="inferred from homology"/>
<feature type="transmembrane region" description="Helical" evidence="3">
    <location>
        <begin position="211"/>
        <end position="228"/>
    </location>
</feature>
<gene>
    <name evidence="5" type="ORF">SAMN05421882_101955</name>
</gene>
<dbReference type="AlphaFoldDB" id="A0A1H2V4J7"/>
<dbReference type="Gene3D" id="2.60.200.20">
    <property type="match status" value="1"/>
</dbReference>
<evidence type="ECO:0000256" key="1">
    <source>
        <dbReference type="ARBA" id="ARBA00007734"/>
    </source>
</evidence>
<protein>
    <submittedName>
        <fullName evidence="5">Transglycosylase SLT domain-containing protein</fullName>
    </submittedName>
</protein>
<keyword evidence="2" id="KW-0175">Coiled coil</keyword>
<evidence type="ECO:0000313" key="6">
    <source>
        <dbReference type="Proteomes" id="UP000183454"/>
    </source>
</evidence>
<name>A0A1H2V4J7_9PROT</name>
<evidence type="ECO:0000256" key="2">
    <source>
        <dbReference type="SAM" id="Coils"/>
    </source>
</evidence>
<dbReference type="SUPFAM" id="SSF53955">
    <property type="entry name" value="Lysozyme-like"/>
    <property type="match status" value="1"/>
</dbReference>
<evidence type="ECO:0000259" key="4">
    <source>
        <dbReference type="PROSITE" id="PS50006"/>
    </source>
</evidence>
<dbReference type="PANTHER" id="PTHR37423:SF2">
    <property type="entry name" value="MEMBRANE-BOUND LYTIC MUREIN TRANSGLYCOSYLASE C"/>
    <property type="match status" value="1"/>
</dbReference>
<keyword evidence="3" id="KW-1133">Transmembrane helix</keyword>
<dbReference type="SMART" id="SM00240">
    <property type="entry name" value="FHA"/>
    <property type="match status" value="1"/>
</dbReference>
<organism evidence="5 6">
    <name type="scientific">Nitrosomonas communis</name>
    <dbReference type="NCBI Taxonomy" id="44574"/>
    <lineage>
        <taxon>Bacteria</taxon>
        <taxon>Pseudomonadati</taxon>
        <taxon>Pseudomonadota</taxon>
        <taxon>Betaproteobacteria</taxon>
        <taxon>Nitrosomonadales</taxon>
        <taxon>Nitrosomonadaceae</taxon>
        <taxon>Nitrosomonas</taxon>
    </lineage>
</organism>
<dbReference type="PANTHER" id="PTHR37423">
    <property type="entry name" value="SOLUBLE LYTIC MUREIN TRANSGLYCOSYLASE-RELATED"/>
    <property type="match status" value="1"/>
</dbReference>
<dbReference type="EMBL" id="FNNH01000019">
    <property type="protein sequence ID" value="SDW63286.1"/>
    <property type="molecule type" value="Genomic_DNA"/>
</dbReference>
<dbReference type="PROSITE" id="PS50006">
    <property type="entry name" value="FHA_DOMAIN"/>
    <property type="match status" value="1"/>
</dbReference>
<dbReference type="InterPro" id="IPR023346">
    <property type="entry name" value="Lysozyme-like_dom_sf"/>
</dbReference>
<comment type="similarity">
    <text evidence="1">Belongs to the transglycosylase Slt family.</text>
</comment>
<feature type="coiled-coil region" evidence="2">
    <location>
        <begin position="247"/>
        <end position="328"/>
    </location>
</feature>
<dbReference type="Proteomes" id="UP000183454">
    <property type="component" value="Unassembled WGS sequence"/>
</dbReference>
<dbReference type="CDD" id="cd00060">
    <property type="entry name" value="FHA"/>
    <property type="match status" value="1"/>
</dbReference>
<evidence type="ECO:0000256" key="3">
    <source>
        <dbReference type="SAM" id="Phobius"/>
    </source>
</evidence>
<evidence type="ECO:0000313" key="5">
    <source>
        <dbReference type="EMBL" id="SDW63286.1"/>
    </source>
</evidence>
<accession>A0A1H2V4J7</accession>
<dbReference type="InterPro" id="IPR008984">
    <property type="entry name" value="SMAD_FHA_dom_sf"/>
</dbReference>
<dbReference type="Pfam" id="PF01464">
    <property type="entry name" value="SLT"/>
    <property type="match status" value="1"/>
</dbReference>
<reference evidence="5 6" key="1">
    <citation type="submission" date="2016-10" db="EMBL/GenBank/DDBJ databases">
        <authorList>
            <person name="de Groot N.N."/>
        </authorList>
    </citation>
    <scope>NUCLEOTIDE SEQUENCE [LARGE SCALE GENOMIC DNA]</scope>
    <source>
        <strain evidence="5 6">Nm110</strain>
    </source>
</reference>
<dbReference type="CDD" id="cd16894">
    <property type="entry name" value="MltD-like"/>
    <property type="match status" value="1"/>
</dbReference>
<sequence length="564" mass="64660">MSDDKTIIKPLSGLHNELDQDHTVLLQPGLRVSLLDNQGKPTKQFIFSQKFTVGRSPDNDIVIPNQLVSRHHLEVKWEKGSWWIDDLNSANGIYIDHKQVKQKSRLPLPSIISLGIANVSLQIEAADRMGREDKANAEKQITDHNLKSSVEIPVTVKTKQADSARSNLSEKELKARLLAKIEAKDSGEYTHMVRKIIHEDRAAQNKSHKKVIWSLAFLVVLSVGLVVYQQTMLSNTRALAIDMFYDIKTLEVSLAQAEIKLQESAEVLDLTMRAMMKEKLETDQKKIREEYQKITAERQRIAQARQKLNNMKAKYQQYVDEVKSLRFRFPTDALYEEQLIARVARGFDESELELPEGFVTEVKRYITYWQRSARLQQAMKRLADNGYASVIMDALNKTGLPLYFIYLPLQESSYDTYAIGPETRFGIAKGAWQFLPTTGQEYGLSPGPLANTREYDAQDERFDFERATQAGTKYLKDIYSREAQASGLLVMASYNYGHTRVRNIISKMPDNPRDRNFWKFIQYKDIPKETYDYVFFIFSAAVIGEDPKHFGFSFKAPLALATQS</sequence>
<dbReference type="SUPFAM" id="SSF49879">
    <property type="entry name" value="SMAD/FHA domain"/>
    <property type="match status" value="1"/>
</dbReference>